<protein>
    <submittedName>
        <fullName evidence="2">Uncharacterized protein</fullName>
    </submittedName>
</protein>
<feature type="transmembrane region" description="Helical" evidence="1">
    <location>
        <begin position="212"/>
        <end position="233"/>
    </location>
</feature>
<dbReference type="AlphaFoldDB" id="A0A0F9VM53"/>
<organism evidence="2">
    <name type="scientific">marine sediment metagenome</name>
    <dbReference type="NCBI Taxonomy" id="412755"/>
    <lineage>
        <taxon>unclassified sequences</taxon>
        <taxon>metagenomes</taxon>
        <taxon>ecological metagenomes</taxon>
    </lineage>
</organism>
<name>A0A0F9VM53_9ZZZZ</name>
<feature type="transmembrane region" description="Helical" evidence="1">
    <location>
        <begin position="245"/>
        <end position="267"/>
    </location>
</feature>
<reference evidence="2" key="1">
    <citation type="journal article" date="2015" name="Nature">
        <title>Complex archaea that bridge the gap between prokaryotes and eukaryotes.</title>
        <authorList>
            <person name="Spang A."/>
            <person name="Saw J.H."/>
            <person name="Jorgensen S.L."/>
            <person name="Zaremba-Niedzwiedzka K."/>
            <person name="Martijn J."/>
            <person name="Lind A.E."/>
            <person name="van Eijk R."/>
            <person name="Schleper C."/>
            <person name="Guy L."/>
            <person name="Ettema T.J."/>
        </authorList>
    </citation>
    <scope>NUCLEOTIDE SEQUENCE</scope>
</reference>
<dbReference type="EMBL" id="LAZR01000323">
    <property type="protein sequence ID" value="KKN74571.1"/>
    <property type="molecule type" value="Genomic_DNA"/>
</dbReference>
<accession>A0A0F9VM53</accession>
<feature type="transmembrane region" description="Helical" evidence="1">
    <location>
        <begin position="110"/>
        <end position="128"/>
    </location>
</feature>
<proteinExistence type="predicted"/>
<gene>
    <name evidence="2" type="ORF">LCGC14_0388920</name>
</gene>
<feature type="transmembrane region" description="Helical" evidence="1">
    <location>
        <begin position="134"/>
        <end position="156"/>
    </location>
</feature>
<feature type="transmembrane region" description="Helical" evidence="1">
    <location>
        <begin position="65"/>
        <end position="90"/>
    </location>
</feature>
<sequence length="399" mass="45026">MLDLSPTFPEFFKKNLKRALNHWTPASVVLGLLGAGLGIFSLYVYTSAIGRRDLFMPAIDAKSALAIWVLMVSLTMAAYLFILTATTWLYGISVSLFERPPRKQNRVARWLLLPLIIGFGTFILLLFFPSVRLTATTAVAIIAAATLLGLLVLFRFKRFRLLIALNTSRSVDEKQIFFVVMLALTLVFTIITAVFATSLVLRTYVGDDTPEAARFIALFSLGTLVLSLVPTFVFYTAKGHVYKRVVYGCAAAALLFLVFLLLARGAMTSITYAVANNLEIRQSTSARFILDHVTELNDLDNLQWRTRLHRANRVEVEAFQLFAFGKVLLLCPSDLLGLKLHQLPLYSRYCISTSGEKVSRKPLKLRFTERSAPSHAWRKHAESWVGWEEQRVRLNLRRN</sequence>
<keyword evidence="1" id="KW-0472">Membrane</keyword>
<evidence type="ECO:0000313" key="2">
    <source>
        <dbReference type="EMBL" id="KKN74571.1"/>
    </source>
</evidence>
<evidence type="ECO:0000256" key="1">
    <source>
        <dbReference type="SAM" id="Phobius"/>
    </source>
</evidence>
<keyword evidence="1" id="KW-0812">Transmembrane</keyword>
<feature type="transmembrane region" description="Helical" evidence="1">
    <location>
        <begin position="23"/>
        <end position="45"/>
    </location>
</feature>
<comment type="caution">
    <text evidence="2">The sequence shown here is derived from an EMBL/GenBank/DDBJ whole genome shotgun (WGS) entry which is preliminary data.</text>
</comment>
<keyword evidence="1" id="KW-1133">Transmembrane helix</keyword>
<feature type="transmembrane region" description="Helical" evidence="1">
    <location>
        <begin position="176"/>
        <end position="200"/>
    </location>
</feature>